<accession>A0AAN9YV01</accession>
<dbReference type="AlphaFoldDB" id="A0AAN9YV01"/>
<dbReference type="Proteomes" id="UP001320420">
    <property type="component" value="Unassembled WGS sequence"/>
</dbReference>
<evidence type="ECO:0000313" key="3">
    <source>
        <dbReference type="Proteomes" id="UP001320420"/>
    </source>
</evidence>
<comment type="caution">
    <text evidence="2">The sequence shown here is derived from an EMBL/GenBank/DDBJ whole genome shotgun (WGS) entry which is preliminary data.</text>
</comment>
<reference evidence="2 3" key="1">
    <citation type="submission" date="2024-02" db="EMBL/GenBank/DDBJ databases">
        <title>De novo assembly and annotation of 12 fungi associated with fruit tree decline syndrome in Ontario, Canada.</title>
        <authorList>
            <person name="Sulman M."/>
            <person name="Ellouze W."/>
            <person name="Ilyukhin E."/>
        </authorList>
    </citation>
    <scope>NUCLEOTIDE SEQUENCE [LARGE SCALE GENOMIC DNA]</scope>
    <source>
        <strain evidence="2 3">M11/M66-122</strain>
    </source>
</reference>
<dbReference type="EMBL" id="JAKJXP020000012">
    <property type="protein sequence ID" value="KAK7755597.1"/>
    <property type="molecule type" value="Genomic_DNA"/>
</dbReference>
<proteinExistence type="predicted"/>
<name>A0AAN9YV01_9PEZI</name>
<feature type="region of interest" description="Disordered" evidence="1">
    <location>
        <begin position="76"/>
        <end position="136"/>
    </location>
</feature>
<gene>
    <name evidence="2" type="ORF">SLS62_002532</name>
</gene>
<organism evidence="2 3">
    <name type="scientific">Diatrype stigma</name>
    <dbReference type="NCBI Taxonomy" id="117547"/>
    <lineage>
        <taxon>Eukaryota</taxon>
        <taxon>Fungi</taxon>
        <taxon>Dikarya</taxon>
        <taxon>Ascomycota</taxon>
        <taxon>Pezizomycotina</taxon>
        <taxon>Sordariomycetes</taxon>
        <taxon>Xylariomycetidae</taxon>
        <taxon>Xylariales</taxon>
        <taxon>Diatrypaceae</taxon>
        <taxon>Diatrype</taxon>
    </lineage>
</organism>
<evidence type="ECO:0000313" key="2">
    <source>
        <dbReference type="EMBL" id="KAK7755597.1"/>
    </source>
</evidence>
<feature type="compositionally biased region" description="Basic and acidic residues" evidence="1">
    <location>
        <begin position="122"/>
        <end position="136"/>
    </location>
</feature>
<sequence>MSAGESSKKLVLTLGEVDVLLNTWLCMNTKPEIDAGKLARLTKYGSTRSVTNLMTAIGKKVEDAVEDGKDLKLVTPWADGKGQDTSIPKTRKRKAATCTSAGNGGIQKASTSAKRANGSKDMSGKEAMKGVNKDAN</sequence>
<keyword evidence="3" id="KW-1185">Reference proteome</keyword>
<evidence type="ECO:0000256" key="1">
    <source>
        <dbReference type="SAM" id="MobiDB-lite"/>
    </source>
</evidence>
<protein>
    <submittedName>
        <fullName evidence="2">Uncharacterized protein</fullName>
    </submittedName>
</protein>